<keyword evidence="2" id="KW-1185">Reference proteome</keyword>
<evidence type="ECO:0000313" key="1">
    <source>
        <dbReference type="EMBL" id="KAJ9098536.1"/>
    </source>
</evidence>
<organism evidence="1 2">
    <name type="scientific">Naganishia cerealis</name>
    <dbReference type="NCBI Taxonomy" id="610337"/>
    <lineage>
        <taxon>Eukaryota</taxon>
        <taxon>Fungi</taxon>
        <taxon>Dikarya</taxon>
        <taxon>Basidiomycota</taxon>
        <taxon>Agaricomycotina</taxon>
        <taxon>Tremellomycetes</taxon>
        <taxon>Filobasidiales</taxon>
        <taxon>Filobasidiaceae</taxon>
        <taxon>Naganishia</taxon>
    </lineage>
</organism>
<comment type="caution">
    <text evidence="1">The sequence shown here is derived from an EMBL/GenBank/DDBJ whole genome shotgun (WGS) entry which is preliminary data.</text>
</comment>
<dbReference type="Proteomes" id="UP001241377">
    <property type="component" value="Unassembled WGS sequence"/>
</dbReference>
<protein>
    <submittedName>
        <fullName evidence="1">Uncharacterized protein</fullName>
    </submittedName>
</protein>
<gene>
    <name evidence="1" type="ORF">QFC19_006304</name>
</gene>
<dbReference type="EMBL" id="JASBWR010000075">
    <property type="protein sequence ID" value="KAJ9098536.1"/>
    <property type="molecule type" value="Genomic_DNA"/>
</dbReference>
<name>A0ACC2VIA0_9TREE</name>
<accession>A0ACC2VIA0</accession>
<evidence type="ECO:0000313" key="2">
    <source>
        <dbReference type="Proteomes" id="UP001241377"/>
    </source>
</evidence>
<sequence>MARRLAVASRSRFELLQQDDLEHSESDDDAYVQPDPTLAQPMAALRNPLATLTPDEKPPVLGAELKVDNASFDEGVGLLQDALKQAEMPLSGAADVQSRHGSHRTRTEDAAGSKKAHAPNA</sequence>
<reference evidence="1" key="1">
    <citation type="submission" date="2023-04" db="EMBL/GenBank/DDBJ databases">
        <title>Draft Genome sequencing of Naganishia species isolated from polar environments using Oxford Nanopore Technology.</title>
        <authorList>
            <person name="Leo P."/>
            <person name="Venkateswaran K."/>
        </authorList>
    </citation>
    <scope>NUCLEOTIDE SEQUENCE</scope>
    <source>
        <strain evidence="1">MNA-CCFEE 5261</strain>
    </source>
</reference>
<proteinExistence type="predicted"/>